<dbReference type="InterPro" id="IPR038332">
    <property type="entry name" value="PPE_sf"/>
</dbReference>
<dbReference type="Pfam" id="PF00823">
    <property type="entry name" value="PPE"/>
    <property type="match status" value="1"/>
</dbReference>
<comment type="similarity">
    <text evidence="1">Belongs to the mycobacterial PPE family.</text>
</comment>
<dbReference type="RefSeq" id="WP_065919196.1">
    <property type="nucleotide sequence ID" value="NZ_CP016793.1"/>
</dbReference>
<protein>
    <recommendedName>
        <fullName evidence="3">PPE domain-containing protein</fullName>
    </recommendedName>
</protein>
<feature type="compositionally biased region" description="Basic and acidic residues" evidence="2">
    <location>
        <begin position="363"/>
        <end position="374"/>
    </location>
</feature>
<dbReference type="EMBL" id="CP016793">
    <property type="protein sequence ID" value="ANZ40859.1"/>
    <property type="molecule type" value="Genomic_DNA"/>
</dbReference>
<feature type="domain" description="PPE" evidence="3">
    <location>
        <begin position="71"/>
        <end position="213"/>
    </location>
</feature>
<evidence type="ECO:0000256" key="2">
    <source>
        <dbReference type="SAM" id="MobiDB-lite"/>
    </source>
</evidence>
<dbReference type="KEGG" id="led:BBK82_37630"/>
<dbReference type="SUPFAM" id="SSF140459">
    <property type="entry name" value="PE/PPE dimer-like"/>
    <property type="match status" value="1"/>
</dbReference>
<feature type="region of interest" description="Disordered" evidence="2">
    <location>
        <begin position="205"/>
        <end position="374"/>
    </location>
</feature>
<dbReference type="Gene3D" id="1.20.1260.20">
    <property type="entry name" value="PPE superfamily"/>
    <property type="match status" value="1"/>
</dbReference>
<dbReference type="InterPro" id="IPR000030">
    <property type="entry name" value="PPE_dom"/>
</dbReference>
<evidence type="ECO:0000256" key="1">
    <source>
        <dbReference type="ARBA" id="ARBA00010652"/>
    </source>
</evidence>
<evidence type="ECO:0000313" key="5">
    <source>
        <dbReference type="Proteomes" id="UP000093053"/>
    </source>
</evidence>
<evidence type="ECO:0000313" key="4">
    <source>
        <dbReference type="EMBL" id="ANZ40859.1"/>
    </source>
</evidence>
<dbReference type="STRING" id="1586287.BBK82_37630"/>
<sequence length="374" mass="41050">MSGRDKGYYSEEHEPSAKQVRRARRLSRQRRANLREDAFDAGTIRWDAYTHQQLWDMVHSADLPGMSVRTGQWQELAPRLRDTSRSVQDIANKLASSWRGPSAELAAQAASALTSWGETVGDSTARVAKGLDDYTSVLQETKRRLPEPVHYWAERRFNEGYDVKVADGPQGLNLLEQLTDDHMPTKVEARNAKAETVAVMQVYESESRNTRSTLPVFDTAPPTAQQPGPAAPPPPVVAGPEAPRGPEATPKPPERVPVPDVPRPVSEAPTARASRRSARRHRTLPGTTSGGPGTHGGRAASRRVRPERRAAPVRDARHRSGNAGQHRSRDAGRRRCARPAAGTRHRGGSGRSRRGRGAGNAGVRHDAAAVRRRR</sequence>
<feature type="region of interest" description="Disordered" evidence="2">
    <location>
        <begin position="1"/>
        <end position="29"/>
    </location>
</feature>
<feature type="compositionally biased region" description="Basic residues" evidence="2">
    <location>
        <begin position="334"/>
        <end position="356"/>
    </location>
</feature>
<feature type="compositionally biased region" description="Basic and acidic residues" evidence="2">
    <location>
        <begin position="1"/>
        <end position="16"/>
    </location>
</feature>
<evidence type="ECO:0000259" key="3">
    <source>
        <dbReference type="Pfam" id="PF00823"/>
    </source>
</evidence>
<name>A0A1B2HT02_9PSEU</name>
<keyword evidence="5" id="KW-1185">Reference proteome</keyword>
<dbReference type="Proteomes" id="UP000093053">
    <property type="component" value="Chromosome"/>
</dbReference>
<feature type="compositionally biased region" description="Basic residues" evidence="2">
    <location>
        <begin position="273"/>
        <end position="283"/>
    </location>
</feature>
<gene>
    <name evidence="4" type="ORF">BBK82_37630</name>
</gene>
<organism evidence="4 5">
    <name type="scientific">Lentzea guizhouensis</name>
    <dbReference type="NCBI Taxonomy" id="1586287"/>
    <lineage>
        <taxon>Bacteria</taxon>
        <taxon>Bacillati</taxon>
        <taxon>Actinomycetota</taxon>
        <taxon>Actinomycetes</taxon>
        <taxon>Pseudonocardiales</taxon>
        <taxon>Pseudonocardiaceae</taxon>
        <taxon>Lentzea</taxon>
    </lineage>
</organism>
<feature type="compositionally biased region" description="Pro residues" evidence="2">
    <location>
        <begin position="249"/>
        <end position="262"/>
    </location>
</feature>
<proteinExistence type="inferred from homology"/>
<reference evidence="4 5" key="1">
    <citation type="submission" date="2016-07" db="EMBL/GenBank/DDBJ databases">
        <title>Complete genome sequence of the Lentzea guizhouensis DHS C013.</title>
        <authorList>
            <person name="Cao C."/>
        </authorList>
    </citation>
    <scope>NUCLEOTIDE SEQUENCE [LARGE SCALE GENOMIC DNA]</scope>
    <source>
        <strain evidence="4 5">DHS C013</strain>
    </source>
</reference>
<dbReference type="OrthoDB" id="3674905at2"/>
<feature type="compositionally biased region" description="Basic residues" evidence="2">
    <location>
        <begin position="19"/>
        <end position="29"/>
    </location>
</feature>
<dbReference type="AlphaFoldDB" id="A0A1B2HT02"/>
<accession>A0A1B2HT02</accession>
<feature type="compositionally biased region" description="Low complexity" evidence="2">
    <location>
        <begin position="219"/>
        <end position="228"/>
    </location>
</feature>